<evidence type="ECO:0000313" key="2">
    <source>
        <dbReference type="Proteomes" id="UP000076794"/>
    </source>
</evidence>
<evidence type="ECO:0000313" key="1">
    <source>
        <dbReference type="EMBL" id="ANC31439.1"/>
    </source>
</evidence>
<dbReference type="EMBL" id="CP014209">
    <property type="protein sequence ID" value="ANC31439.1"/>
    <property type="molecule type" value="Genomic_DNA"/>
</dbReference>
<sequence length="67" mass="7417">MRLRNGSPALLNLTDGSILRGTVRRSWRWRVVRLEAVHAFTGPGEGRAVDGHIFVPHRSILTAQVTG</sequence>
<proteinExistence type="predicted"/>
<dbReference type="RefSeq" id="WP_068202739.1">
    <property type="nucleotide sequence ID" value="NZ_CP014209.1"/>
</dbReference>
<gene>
    <name evidence="1" type="ORF">I598_1891</name>
</gene>
<dbReference type="KEGG" id="ido:I598_1891"/>
<organism evidence="1 2">
    <name type="scientific">Isoptericola dokdonensis DS-3</name>
    <dbReference type="NCBI Taxonomy" id="1300344"/>
    <lineage>
        <taxon>Bacteria</taxon>
        <taxon>Bacillati</taxon>
        <taxon>Actinomycetota</taxon>
        <taxon>Actinomycetes</taxon>
        <taxon>Micrococcales</taxon>
        <taxon>Promicromonosporaceae</taxon>
        <taxon>Isoptericola</taxon>
    </lineage>
</organism>
<name>A0A168FDH5_9MICO</name>
<reference evidence="1 2" key="1">
    <citation type="submission" date="2016-01" db="EMBL/GenBank/DDBJ databases">
        <title>Complete genome sequence of a soil Actinobacterium, Isoptericola dokdonensis DS-3.</title>
        <authorList>
            <person name="Kwon S.-K."/>
            <person name="Kim J.F."/>
        </authorList>
    </citation>
    <scope>NUCLEOTIDE SEQUENCE [LARGE SCALE GENOMIC DNA]</scope>
    <source>
        <strain evidence="1 2">DS-3</strain>
    </source>
</reference>
<keyword evidence="2" id="KW-1185">Reference proteome</keyword>
<accession>A0A168FDH5</accession>
<dbReference type="Proteomes" id="UP000076794">
    <property type="component" value="Chromosome"/>
</dbReference>
<dbReference type="PATRIC" id="fig|1300344.3.peg.1901"/>
<dbReference type="AlphaFoldDB" id="A0A168FDH5"/>
<dbReference type="STRING" id="1300344.I598_1891"/>
<protein>
    <submittedName>
        <fullName evidence="1">Uncharacterized protein</fullName>
    </submittedName>
</protein>